<dbReference type="Proteomes" id="UP000293347">
    <property type="component" value="Unassembled WGS sequence"/>
</dbReference>
<dbReference type="GO" id="GO:0000160">
    <property type="term" value="P:phosphorelay signal transduction system"/>
    <property type="evidence" value="ECO:0007669"/>
    <property type="project" value="InterPro"/>
</dbReference>
<dbReference type="PROSITE" id="PS50110">
    <property type="entry name" value="RESPONSE_REGULATORY"/>
    <property type="match status" value="1"/>
</dbReference>
<feature type="domain" description="Response regulatory" evidence="5">
    <location>
        <begin position="3"/>
        <end position="119"/>
    </location>
</feature>
<keyword evidence="7" id="KW-1185">Reference proteome</keyword>
<feature type="modified residue" description="4-aspartylphosphate" evidence="3">
    <location>
        <position position="54"/>
    </location>
</feature>
<dbReference type="CDD" id="cd06170">
    <property type="entry name" value="LuxR_C_like"/>
    <property type="match status" value="1"/>
</dbReference>
<accession>A0A4R0NLX0</accession>
<dbReference type="PANTHER" id="PTHR43214">
    <property type="entry name" value="TWO-COMPONENT RESPONSE REGULATOR"/>
    <property type="match status" value="1"/>
</dbReference>
<dbReference type="SUPFAM" id="SSF46894">
    <property type="entry name" value="C-terminal effector domain of the bipartite response regulators"/>
    <property type="match status" value="1"/>
</dbReference>
<dbReference type="OrthoDB" id="9797341at2"/>
<dbReference type="Gene3D" id="3.40.50.2300">
    <property type="match status" value="1"/>
</dbReference>
<dbReference type="GO" id="GO:0003677">
    <property type="term" value="F:DNA binding"/>
    <property type="evidence" value="ECO:0007669"/>
    <property type="project" value="UniProtKB-KW"/>
</dbReference>
<evidence type="ECO:0000313" key="7">
    <source>
        <dbReference type="Proteomes" id="UP000293347"/>
    </source>
</evidence>
<sequence>MTRVAIFDDNERIRNSLYMLLDGSPGIEVTGVFEDAEQIGLKLQKSLPDLVLMDIDMPVINGIEAAKQIRTILPKVVIIMQTIFDDEERIFQSLKAGAQGYLTKDAAPLKIIEAIEEAMAGGSPMTPGIARKVINYFTSNHSDHDEFNLSLREKEILQLLSEGLSYKMIAARLYIAYETVHSHIRKIYQKLQVNSLGEALSLAFRKKIIS</sequence>
<dbReference type="AlphaFoldDB" id="A0A4R0NLX0"/>
<dbReference type="InterPro" id="IPR058245">
    <property type="entry name" value="NreC/VraR/RcsB-like_REC"/>
</dbReference>
<proteinExistence type="predicted"/>
<dbReference type="InterPro" id="IPR039420">
    <property type="entry name" value="WalR-like"/>
</dbReference>
<dbReference type="CDD" id="cd17535">
    <property type="entry name" value="REC_NarL-like"/>
    <property type="match status" value="1"/>
</dbReference>
<dbReference type="RefSeq" id="WP_131595871.1">
    <property type="nucleotide sequence ID" value="NZ_SJSL01000002.1"/>
</dbReference>
<comment type="caution">
    <text evidence="6">The sequence shown here is derived from an EMBL/GenBank/DDBJ whole genome shotgun (WGS) entry which is preliminary data.</text>
</comment>
<organism evidence="6 7">
    <name type="scientific">Pedobacter psychroterrae</name>
    <dbReference type="NCBI Taxonomy" id="2530453"/>
    <lineage>
        <taxon>Bacteria</taxon>
        <taxon>Pseudomonadati</taxon>
        <taxon>Bacteroidota</taxon>
        <taxon>Sphingobacteriia</taxon>
        <taxon>Sphingobacteriales</taxon>
        <taxon>Sphingobacteriaceae</taxon>
        <taxon>Pedobacter</taxon>
    </lineage>
</organism>
<dbReference type="InterPro" id="IPR016032">
    <property type="entry name" value="Sig_transdc_resp-reg_C-effctor"/>
</dbReference>
<evidence type="ECO:0000259" key="4">
    <source>
        <dbReference type="PROSITE" id="PS50043"/>
    </source>
</evidence>
<keyword evidence="1 3" id="KW-0597">Phosphoprotein</keyword>
<dbReference type="SUPFAM" id="SSF52172">
    <property type="entry name" value="CheY-like"/>
    <property type="match status" value="1"/>
</dbReference>
<dbReference type="InterPro" id="IPR001789">
    <property type="entry name" value="Sig_transdc_resp-reg_receiver"/>
</dbReference>
<evidence type="ECO:0000256" key="3">
    <source>
        <dbReference type="PROSITE-ProRule" id="PRU00169"/>
    </source>
</evidence>
<evidence type="ECO:0000256" key="1">
    <source>
        <dbReference type="ARBA" id="ARBA00022553"/>
    </source>
</evidence>
<reference evidence="6 7" key="1">
    <citation type="submission" date="2019-02" db="EMBL/GenBank/DDBJ databases">
        <title>Pedobacter sp. RP-1-14 sp. nov., isolated from Arctic soil.</title>
        <authorList>
            <person name="Dahal R.H."/>
        </authorList>
    </citation>
    <scope>NUCLEOTIDE SEQUENCE [LARGE SCALE GENOMIC DNA]</scope>
    <source>
        <strain evidence="6 7">RP-1-14</strain>
    </source>
</reference>
<name>A0A4R0NLX0_9SPHI</name>
<dbReference type="PRINTS" id="PR00038">
    <property type="entry name" value="HTHLUXR"/>
</dbReference>
<dbReference type="SMART" id="SM00421">
    <property type="entry name" value="HTH_LUXR"/>
    <property type="match status" value="1"/>
</dbReference>
<dbReference type="GO" id="GO:0006355">
    <property type="term" value="P:regulation of DNA-templated transcription"/>
    <property type="evidence" value="ECO:0007669"/>
    <property type="project" value="InterPro"/>
</dbReference>
<dbReference type="EMBL" id="SJSL01000002">
    <property type="protein sequence ID" value="TCD01179.1"/>
    <property type="molecule type" value="Genomic_DNA"/>
</dbReference>
<evidence type="ECO:0000256" key="2">
    <source>
        <dbReference type="ARBA" id="ARBA00023125"/>
    </source>
</evidence>
<dbReference type="PROSITE" id="PS50043">
    <property type="entry name" value="HTH_LUXR_2"/>
    <property type="match status" value="1"/>
</dbReference>
<evidence type="ECO:0000259" key="5">
    <source>
        <dbReference type="PROSITE" id="PS50110"/>
    </source>
</evidence>
<keyword evidence="2" id="KW-0238">DNA-binding</keyword>
<dbReference type="InterPro" id="IPR011006">
    <property type="entry name" value="CheY-like_superfamily"/>
</dbReference>
<protein>
    <submittedName>
        <fullName evidence="6">Response regulator transcription factor</fullName>
    </submittedName>
</protein>
<evidence type="ECO:0000313" key="6">
    <source>
        <dbReference type="EMBL" id="TCD01179.1"/>
    </source>
</evidence>
<gene>
    <name evidence="6" type="ORF">EZ437_10465</name>
</gene>
<feature type="domain" description="HTH luxR-type" evidence="4">
    <location>
        <begin position="142"/>
        <end position="207"/>
    </location>
</feature>
<dbReference type="Pfam" id="PF00072">
    <property type="entry name" value="Response_reg"/>
    <property type="match status" value="1"/>
</dbReference>
<dbReference type="Pfam" id="PF00196">
    <property type="entry name" value="GerE"/>
    <property type="match status" value="1"/>
</dbReference>
<dbReference type="InterPro" id="IPR000792">
    <property type="entry name" value="Tscrpt_reg_LuxR_C"/>
</dbReference>
<dbReference type="SMART" id="SM00448">
    <property type="entry name" value="REC"/>
    <property type="match status" value="1"/>
</dbReference>